<organism evidence="2 3">
    <name type="scientific">Pseudooceanicola batsensis (strain ATCC BAA-863 / DSM 15984 / KCTC 12145 / HTCC2597)</name>
    <name type="common">Oceanicola batsensis</name>
    <dbReference type="NCBI Taxonomy" id="252305"/>
    <lineage>
        <taxon>Bacteria</taxon>
        <taxon>Pseudomonadati</taxon>
        <taxon>Pseudomonadota</taxon>
        <taxon>Alphaproteobacteria</taxon>
        <taxon>Rhodobacterales</taxon>
        <taxon>Paracoccaceae</taxon>
        <taxon>Pseudooceanicola</taxon>
    </lineage>
</organism>
<name>A3TUR3_PSEBH</name>
<dbReference type="AlphaFoldDB" id="A3TUR3"/>
<dbReference type="PRINTS" id="PR00598">
    <property type="entry name" value="HTHMARR"/>
</dbReference>
<gene>
    <name evidence="2" type="ORF">OB2597_08954</name>
</gene>
<evidence type="ECO:0000313" key="2">
    <source>
        <dbReference type="EMBL" id="EAQ04259.1"/>
    </source>
</evidence>
<dbReference type="InterPro" id="IPR036388">
    <property type="entry name" value="WH-like_DNA-bd_sf"/>
</dbReference>
<dbReference type="GO" id="GO:0003700">
    <property type="term" value="F:DNA-binding transcription factor activity"/>
    <property type="evidence" value="ECO:0007669"/>
    <property type="project" value="InterPro"/>
</dbReference>
<accession>A3TUR3</accession>
<dbReference type="GO" id="GO:0006950">
    <property type="term" value="P:response to stress"/>
    <property type="evidence" value="ECO:0007669"/>
    <property type="project" value="TreeGrafter"/>
</dbReference>
<feature type="domain" description="HTH marR-type" evidence="1">
    <location>
        <begin position="18"/>
        <end position="154"/>
    </location>
</feature>
<dbReference type="PROSITE" id="PS50995">
    <property type="entry name" value="HTH_MARR_2"/>
    <property type="match status" value="1"/>
</dbReference>
<dbReference type="RefSeq" id="WP_009806013.1">
    <property type="nucleotide sequence ID" value="NZ_CH724131.1"/>
</dbReference>
<sequence length="159" mass="17740">MTREKPVAVPDETGGIDLGPLADSLGFLFRVGQVEVFEMFFEQLGKLGLKPGEFSVLWVLHLNPRVRQGAVADTLRIKRAHMTKLVRTFEEEGLITRAIPDDDRRGIELSLTAAGNAFVQDHAEAFFATARSETDRLSPDEAQELIRLMQKFTRLGGET</sequence>
<evidence type="ECO:0000313" key="3">
    <source>
        <dbReference type="Proteomes" id="UP000004318"/>
    </source>
</evidence>
<dbReference type="SUPFAM" id="SSF46785">
    <property type="entry name" value="Winged helix' DNA-binding domain"/>
    <property type="match status" value="1"/>
</dbReference>
<keyword evidence="3" id="KW-1185">Reference proteome</keyword>
<dbReference type="PANTHER" id="PTHR33164">
    <property type="entry name" value="TRANSCRIPTIONAL REGULATOR, MARR FAMILY"/>
    <property type="match status" value="1"/>
</dbReference>
<dbReference type="STRING" id="252305.OB2597_08954"/>
<dbReference type="HOGENOM" id="CLU_083287_4_1_5"/>
<dbReference type="PANTHER" id="PTHR33164:SF43">
    <property type="entry name" value="HTH-TYPE TRANSCRIPTIONAL REPRESSOR YETL"/>
    <property type="match status" value="1"/>
</dbReference>
<dbReference type="Proteomes" id="UP000004318">
    <property type="component" value="Unassembled WGS sequence"/>
</dbReference>
<dbReference type="EMBL" id="AAMO01000002">
    <property type="protein sequence ID" value="EAQ04259.1"/>
    <property type="molecule type" value="Genomic_DNA"/>
</dbReference>
<dbReference type="eggNOG" id="COG1846">
    <property type="taxonomic scope" value="Bacteria"/>
</dbReference>
<dbReference type="Pfam" id="PF01047">
    <property type="entry name" value="MarR"/>
    <property type="match status" value="1"/>
</dbReference>
<dbReference type="InterPro" id="IPR000835">
    <property type="entry name" value="HTH_MarR-typ"/>
</dbReference>
<evidence type="ECO:0000259" key="1">
    <source>
        <dbReference type="PROSITE" id="PS50995"/>
    </source>
</evidence>
<dbReference type="InterPro" id="IPR039422">
    <property type="entry name" value="MarR/SlyA-like"/>
</dbReference>
<dbReference type="InterPro" id="IPR036390">
    <property type="entry name" value="WH_DNA-bd_sf"/>
</dbReference>
<dbReference type="SMART" id="SM00347">
    <property type="entry name" value="HTH_MARR"/>
    <property type="match status" value="1"/>
</dbReference>
<protein>
    <recommendedName>
        <fullName evidence="1">HTH marR-type domain-containing protein</fullName>
    </recommendedName>
</protein>
<proteinExistence type="predicted"/>
<dbReference type="Gene3D" id="1.10.10.10">
    <property type="entry name" value="Winged helix-like DNA-binding domain superfamily/Winged helix DNA-binding domain"/>
    <property type="match status" value="1"/>
</dbReference>
<reference evidence="2 3" key="1">
    <citation type="journal article" date="2010" name="J. Bacteriol.">
        <title>Genome sequences of Oceanicola granulosus HTCC2516(T) and Oceanicola batsensis HTCC2597(TDelta).</title>
        <authorList>
            <person name="Thrash J.C."/>
            <person name="Cho J.C."/>
            <person name="Vergin K.L."/>
            <person name="Giovannoni S.J."/>
        </authorList>
    </citation>
    <scope>NUCLEOTIDE SEQUENCE [LARGE SCALE GENOMIC DNA]</scope>
    <source>
        <strain evidence="3">ATCC BAA-863 / DSM 15984 / KCTC 12145 / HTCC2597</strain>
    </source>
</reference>
<comment type="caution">
    <text evidence="2">The sequence shown here is derived from an EMBL/GenBank/DDBJ whole genome shotgun (WGS) entry which is preliminary data.</text>
</comment>